<evidence type="ECO:0000256" key="2">
    <source>
        <dbReference type="SAM" id="Phobius"/>
    </source>
</evidence>
<evidence type="ECO:0000259" key="3">
    <source>
        <dbReference type="Pfam" id="PF00892"/>
    </source>
</evidence>
<feature type="transmembrane region" description="Helical" evidence="2">
    <location>
        <begin position="222"/>
        <end position="241"/>
    </location>
</feature>
<feature type="transmembrane region" description="Helical" evidence="2">
    <location>
        <begin position="271"/>
        <end position="290"/>
    </location>
</feature>
<organism evidence="4 5">
    <name type="scientific">Prochlorococcus marinus (strain MIT 9515)</name>
    <dbReference type="NCBI Taxonomy" id="167542"/>
    <lineage>
        <taxon>Bacteria</taxon>
        <taxon>Bacillati</taxon>
        <taxon>Cyanobacteriota</taxon>
        <taxon>Cyanophyceae</taxon>
        <taxon>Synechococcales</taxon>
        <taxon>Prochlorococcaceae</taxon>
        <taxon>Prochlorococcus</taxon>
    </lineage>
</organism>
<dbReference type="GeneID" id="60201375"/>
<protein>
    <recommendedName>
        <fullName evidence="3">EamA domain-containing protein</fullName>
    </recommendedName>
</protein>
<dbReference type="RefSeq" id="WP_011820842.1">
    <property type="nucleotide sequence ID" value="NC_008817.1"/>
</dbReference>
<evidence type="ECO:0000256" key="1">
    <source>
        <dbReference type="ARBA" id="ARBA00007362"/>
    </source>
</evidence>
<dbReference type="HOGENOM" id="CLU_058789_2_0_3"/>
<dbReference type="eggNOG" id="COG0697">
    <property type="taxonomic scope" value="Bacteria"/>
</dbReference>
<sequence length="291" mass="32560">MIGIISAFGAAISWTYACFIWRSQTTKYKSIDINLIKNIIAFLIFLPAFFNISILTNSKSILTLLLSGVVGIGLGDTFYIKSLQIIGTRRTLSIETLSPLLAALSGEIFINENLALRSYVGIAIISTSLFILLRQRTNLVVDNMNPITEHNNFKIYIFPFLSVLFAVSGGLLSRIVFLYSDLSPFQTTEIRLLGAIIFLIIIKNFRINFFLKKLNNNDQKRFLLSIFLGTNLGILLQQIVFKTLPLGIGWTLLSTSPVISLFFANKEEGKITKSIILFTTLLFLGLCLIIL</sequence>
<feature type="transmembrane region" description="Helical" evidence="2">
    <location>
        <begin position="155"/>
        <end position="178"/>
    </location>
</feature>
<keyword evidence="2" id="KW-0472">Membrane</keyword>
<keyword evidence="2" id="KW-1133">Transmembrane helix</keyword>
<evidence type="ECO:0000313" key="5">
    <source>
        <dbReference type="Proteomes" id="UP000001589"/>
    </source>
</evidence>
<proteinExistence type="inferred from homology"/>
<gene>
    <name evidence="4" type="ordered locus">P9515_15391</name>
</gene>
<feature type="domain" description="EamA" evidence="3">
    <location>
        <begin position="1"/>
        <end position="133"/>
    </location>
</feature>
<dbReference type="STRING" id="167542.P9515_15391"/>
<name>A2BY85_PROM5</name>
<feature type="transmembrane region" description="Helical" evidence="2">
    <location>
        <begin position="247"/>
        <end position="264"/>
    </location>
</feature>
<dbReference type="SUPFAM" id="SSF103481">
    <property type="entry name" value="Multidrug resistance efflux transporter EmrE"/>
    <property type="match status" value="1"/>
</dbReference>
<dbReference type="EMBL" id="CP000552">
    <property type="protein sequence ID" value="ABM72746.1"/>
    <property type="molecule type" value="Genomic_DNA"/>
</dbReference>
<dbReference type="GO" id="GO:0016020">
    <property type="term" value="C:membrane"/>
    <property type="evidence" value="ECO:0007669"/>
    <property type="project" value="InterPro"/>
</dbReference>
<feature type="transmembrane region" description="Helical" evidence="2">
    <location>
        <begin position="61"/>
        <end position="80"/>
    </location>
</feature>
<feature type="transmembrane region" description="Helical" evidence="2">
    <location>
        <begin position="190"/>
        <end position="210"/>
    </location>
</feature>
<dbReference type="Proteomes" id="UP000001589">
    <property type="component" value="Chromosome"/>
</dbReference>
<dbReference type="KEGG" id="pmc:P9515_15391"/>
<feature type="transmembrane region" description="Helical" evidence="2">
    <location>
        <begin position="6"/>
        <end position="23"/>
    </location>
</feature>
<feature type="transmembrane region" description="Helical" evidence="2">
    <location>
        <begin position="35"/>
        <end position="55"/>
    </location>
</feature>
<accession>A2BY85</accession>
<dbReference type="OrthoDB" id="557285at2"/>
<dbReference type="InterPro" id="IPR000620">
    <property type="entry name" value="EamA_dom"/>
</dbReference>
<feature type="transmembrane region" description="Helical" evidence="2">
    <location>
        <begin position="92"/>
        <end position="110"/>
    </location>
</feature>
<evidence type="ECO:0000313" key="4">
    <source>
        <dbReference type="EMBL" id="ABM72746.1"/>
    </source>
</evidence>
<reference evidence="4 5" key="1">
    <citation type="journal article" date="2007" name="PLoS Genet.">
        <title>Patterns and implications of gene gain and loss in the evolution of Prochlorococcus.</title>
        <authorList>
            <person name="Kettler G.C."/>
            <person name="Martiny A.C."/>
            <person name="Huang K."/>
            <person name="Zucker J."/>
            <person name="Coleman M.L."/>
            <person name="Rodrigue S."/>
            <person name="Chen F."/>
            <person name="Lapidus A."/>
            <person name="Ferriera S."/>
            <person name="Johnson J."/>
            <person name="Steglich C."/>
            <person name="Church G.M."/>
            <person name="Richardson P."/>
            <person name="Chisholm S.W."/>
        </authorList>
    </citation>
    <scope>NUCLEOTIDE SEQUENCE [LARGE SCALE GENOMIC DNA]</scope>
    <source>
        <strain evidence="4 5">MIT 9515</strain>
    </source>
</reference>
<feature type="domain" description="EamA" evidence="3">
    <location>
        <begin position="155"/>
        <end position="290"/>
    </location>
</feature>
<feature type="transmembrane region" description="Helical" evidence="2">
    <location>
        <begin position="116"/>
        <end position="134"/>
    </location>
</feature>
<dbReference type="AlphaFoldDB" id="A2BY85"/>
<dbReference type="Pfam" id="PF00892">
    <property type="entry name" value="EamA"/>
    <property type="match status" value="2"/>
</dbReference>
<keyword evidence="2" id="KW-0812">Transmembrane</keyword>
<dbReference type="InterPro" id="IPR037185">
    <property type="entry name" value="EmrE-like"/>
</dbReference>
<comment type="similarity">
    <text evidence="1">Belongs to the EamA transporter family.</text>
</comment>